<evidence type="ECO:0000259" key="7">
    <source>
        <dbReference type="Pfam" id="PF12345"/>
    </source>
</evidence>
<dbReference type="InterPro" id="IPR026351">
    <property type="entry name" value="rSAM_ArsS-like"/>
</dbReference>
<dbReference type="InterPro" id="IPR007197">
    <property type="entry name" value="rSAM"/>
</dbReference>
<evidence type="ECO:0000313" key="9">
    <source>
        <dbReference type="Proteomes" id="UP000319449"/>
    </source>
</evidence>
<dbReference type="Pfam" id="PF04055">
    <property type="entry name" value="Radical_SAM"/>
    <property type="match status" value="1"/>
</dbReference>
<protein>
    <submittedName>
        <fullName evidence="8">Radical SAM/Cys-rich protein</fullName>
    </submittedName>
</protein>
<evidence type="ECO:0000256" key="2">
    <source>
        <dbReference type="ARBA" id="ARBA00022691"/>
    </source>
</evidence>
<organism evidence="8 9">
    <name type="scientific">Geobacter argillaceus</name>
    <dbReference type="NCBI Taxonomy" id="345631"/>
    <lineage>
        <taxon>Bacteria</taxon>
        <taxon>Pseudomonadati</taxon>
        <taxon>Thermodesulfobacteriota</taxon>
        <taxon>Desulfuromonadia</taxon>
        <taxon>Geobacterales</taxon>
        <taxon>Geobacteraceae</taxon>
        <taxon>Geobacter</taxon>
    </lineage>
</organism>
<evidence type="ECO:0000256" key="1">
    <source>
        <dbReference type="ARBA" id="ARBA00001966"/>
    </source>
</evidence>
<dbReference type="GO" id="GO:0051536">
    <property type="term" value="F:iron-sulfur cluster binding"/>
    <property type="evidence" value="ECO:0007669"/>
    <property type="project" value="UniProtKB-KW"/>
</dbReference>
<dbReference type="PANTHER" id="PTHR43728:SF1">
    <property type="entry name" value="FE-S OXIDOREDUCTASE"/>
    <property type="match status" value="1"/>
</dbReference>
<feature type="domain" description="Radical SAM core" evidence="6">
    <location>
        <begin position="27"/>
        <end position="167"/>
    </location>
</feature>
<dbReference type="RefSeq" id="WP_145025833.1">
    <property type="nucleotide sequence ID" value="NZ_VLLN01000040.1"/>
</dbReference>
<accession>A0A562V6P5</accession>
<proteinExistence type="predicted"/>
<comment type="caution">
    <text evidence="8">The sequence shown here is derived from an EMBL/GenBank/DDBJ whole genome shotgun (WGS) entry which is preliminary data.</text>
</comment>
<dbReference type="GO" id="GO:0003824">
    <property type="term" value="F:catalytic activity"/>
    <property type="evidence" value="ECO:0007669"/>
    <property type="project" value="InterPro"/>
</dbReference>
<dbReference type="Pfam" id="PF12345">
    <property type="entry name" value="DUF3641"/>
    <property type="match status" value="1"/>
</dbReference>
<name>A0A562V6P5_9BACT</name>
<dbReference type="NCBIfam" id="TIGR04167">
    <property type="entry name" value="rSAM_SeCys"/>
    <property type="match status" value="1"/>
</dbReference>
<dbReference type="InterPro" id="IPR058240">
    <property type="entry name" value="rSAM_sf"/>
</dbReference>
<dbReference type="OrthoDB" id="9810775at2"/>
<evidence type="ECO:0000259" key="6">
    <source>
        <dbReference type="Pfam" id="PF04055"/>
    </source>
</evidence>
<comment type="cofactor">
    <cofactor evidence="1">
        <name>[4Fe-4S] cluster</name>
        <dbReference type="ChEBI" id="CHEBI:49883"/>
    </cofactor>
</comment>
<dbReference type="SFLD" id="SFLDS00029">
    <property type="entry name" value="Radical_SAM"/>
    <property type="match status" value="1"/>
</dbReference>
<dbReference type="EMBL" id="VLLN01000040">
    <property type="protein sequence ID" value="TWJ13418.1"/>
    <property type="molecule type" value="Genomic_DNA"/>
</dbReference>
<keyword evidence="5" id="KW-0411">Iron-sulfur</keyword>
<keyword evidence="9" id="KW-1185">Reference proteome</keyword>
<dbReference type="Proteomes" id="UP000319449">
    <property type="component" value="Unassembled WGS sequence"/>
</dbReference>
<keyword evidence="4" id="KW-0408">Iron</keyword>
<gene>
    <name evidence="8" type="ORF">JN12_03856</name>
</gene>
<feature type="domain" description="Arsenosugar biosynthesis radical SAM protein ArsS-like C-terminal" evidence="7">
    <location>
        <begin position="180"/>
        <end position="316"/>
    </location>
</feature>
<reference evidence="8 9" key="1">
    <citation type="submission" date="2019-07" db="EMBL/GenBank/DDBJ databases">
        <title>Genomic Encyclopedia of Archaeal and Bacterial Type Strains, Phase II (KMG-II): from individual species to whole genera.</title>
        <authorList>
            <person name="Goeker M."/>
        </authorList>
    </citation>
    <scope>NUCLEOTIDE SEQUENCE [LARGE SCALE GENOMIC DNA]</scope>
    <source>
        <strain evidence="8 9">ATCC BAA-1139</strain>
    </source>
</reference>
<evidence type="ECO:0000256" key="5">
    <source>
        <dbReference type="ARBA" id="ARBA00023014"/>
    </source>
</evidence>
<dbReference type="Gene3D" id="3.20.20.70">
    <property type="entry name" value="Aldolase class I"/>
    <property type="match status" value="1"/>
</dbReference>
<dbReference type="CDD" id="cd01335">
    <property type="entry name" value="Radical_SAM"/>
    <property type="match status" value="1"/>
</dbReference>
<dbReference type="AlphaFoldDB" id="A0A562V6P5"/>
<evidence type="ECO:0000256" key="3">
    <source>
        <dbReference type="ARBA" id="ARBA00022723"/>
    </source>
</evidence>
<dbReference type="InterPro" id="IPR013785">
    <property type="entry name" value="Aldolase_TIM"/>
</dbReference>
<dbReference type="InterPro" id="IPR024521">
    <property type="entry name" value="ArsS-like_C"/>
</dbReference>
<dbReference type="PANTHER" id="PTHR43728">
    <property type="entry name" value="SLR0304 PROTEIN"/>
    <property type="match status" value="1"/>
</dbReference>
<evidence type="ECO:0000256" key="4">
    <source>
        <dbReference type="ARBA" id="ARBA00023004"/>
    </source>
</evidence>
<dbReference type="GO" id="GO:0046872">
    <property type="term" value="F:metal ion binding"/>
    <property type="evidence" value="ECO:0007669"/>
    <property type="project" value="UniProtKB-KW"/>
</dbReference>
<sequence>MVAAFAERLKEVNPLYIAFDTLKTLQINLGNLCNLNCTHCHVSASARGTKVMGTGVMEKIARFLSRHQGLTLDITGGCPEMNPDFRFLIERTDGLAAPRIVRSNLAIMAEPGMEWLPEYCSRHGLTITASLPCYQEENVDRQRGKGVYAKSIAVLKELNSLGYGKTLELNLVYNPGGHYLPGSQEELQGAYKTELFSRHGIVFNNLFTITNAPVGRFRDYLEAQGSYERYMNLLAIRFNPAAAGGIMCRTLISVDWQGGIYNCDFNQAIGMHVARDDGSPMTIDDLDEAAMVGREIHLSQHCYCCTAGEGSSCAGALAL</sequence>
<dbReference type="SUPFAM" id="SSF102114">
    <property type="entry name" value="Radical SAM enzymes"/>
    <property type="match status" value="1"/>
</dbReference>
<keyword evidence="2" id="KW-0949">S-adenosyl-L-methionine</keyword>
<evidence type="ECO:0000313" key="8">
    <source>
        <dbReference type="EMBL" id="TWJ13418.1"/>
    </source>
</evidence>
<keyword evidence="3" id="KW-0479">Metal-binding</keyword>